<dbReference type="OrthoDB" id="1807756at2"/>
<dbReference type="RefSeq" id="WP_075540386.1">
    <property type="nucleotide sequence ID" value="NZ_CP053844.1"/>
</dbReference>
<protein>
    <submittedName>
        <fullName evidence="1">Phage virion morphogenesis protein</fullName>
    </submittedName>
</protein>
<organism evidence="1 2">
    <name type="scientific">Campylobacter geochelonis</name>
    <dbReference type="NCBI Taxonomy" id="1780362"/>
    <lineage>
        <taxon>Bacteria</taxon>
        <taxon>Pseudomonadati</taxon>
        <taxon>Campylobacterota</taxon>
        <taxon>Epsilonproteobacteria</taxon>
        <taxon>Campylobacterales</taxon>
        <taxon>Campylobacteraceae</taxon>
        <taxon>Campylobacter</taxon>
    </lineage>
</organism>
<accession>A0A128EJX2</accession>
<keyword evidence="2" id="KW-1185">Reference proteome</keyword>
<dbReference type="InterPro" id="IPR006522">
    <property type="entry name" value="Phage_virion_morphogenesis"/>
</dbReference>
<evidence type="ECO:0000313" key="2">
    <source>
        <dbReference type="Proteomes" id="UP000069632"/>
    </source>
</evidence>
<proteinExistence type="predicted"/>
<name>A0A128EJX2_9BACT</name>
<dbReference type="EMBL" id="FIZP01000008">
    <property type="protein sequence ID" value="CZE48513.1"/>
    <property type="molecule type" value="Genomic_DNA"/>
</dbReference>
<dbReference type="Pfam" id="PF05069">
    <property type="entry name" value="Phage_tail_S"/>
    <property type="match status" value="1"/>
</dbReference>
<dbReference type="AlphaFoldDB" id="A0A128EJX2"/>
<gene>
    <name evidence="1" type="ORF">ERS672216_01455</name>
</gene>
<reference evidence="1 2" key="1">
    <citation type="submission" date="2016-02" db="EMBL/GenBank/DDBJ databases">
        <authorList>
            <consortium name="Pathogen Informatics"/>
        </authorList>
    </citation>
    <scope>NUCLEOTIDE SEQUENCE [LARGE SCALE GENOMIC DNA]</scope>
    <source>
        <strain evidence="1 2">RC20</strain>
    </source>
</reference>
<dbReference type="Proteomes" id="UP000069632">
    <property type="component" value="Unassembled WGS sequence"/>
</dbReference>
<sequence>MPIKVEGFDEVIKKLQNLQALEVKTKPLMSQIGNTLKNSITDSFNEERSPFGEKWKALKPSTIKQKEKKNKSNKILRRDGALADKWLVKSSNKDVTVSNNTNLNGFAYGLTHQFGSSSAGRNKRVFIPARVFLPIDKNNKLEPNLKEDLKDLVVEFVKSNV</sequence>
<evidence type="ECO:0000313" key="1">
    <source>
        <dbReference type="EMBL" id="CZE48513.1"/>
    </source>
</evidence>
<dbReference type="NCBIfam" id="TIGR01635">
    <property type="entry name" value="tail_comp_S"/>
    <property type="match status" value="1"/>
</dbReference>